<sequence length="246" mass="28783">MTLQEREEVAPLNTLLEKISLTRQLFDFNTNFAEITDKLFDDWGKQAYNAGLPGLQRKADQVKKVVRELHKFPDFQAPLEMLYQQALINSVSALENYLRDIFVDKVKVEPDKAIKELKDIRIPTSFIKENGLDLTEYFGEVIMEADRDINFQDLQSTRRTFSRYLQIDICQKMDRKIMENVVLAHAVRHIIIHKNGIIDKRFVSQIKDTRHKSGYSLGENLKLEKNFIKQLIDSIEDFAMFVNNKL</sequence>
<evidence type="ECO:0000313" key="2">
    <source>
        <dbReference type="Proteomes" id="UP000177263"/>
    </source>
</evidence>
<evidence type="ECO:0008006" key="3">
    <source>
        <dbReference type="Google" id="ProtNLM"/>
    </source>
</evidence>
<dbReference type="EMBL" id="MGGM01000026">
    <property type="protein sequence ID" value="OGM28653.1"/>
    <property type="molecule type" value="Genomic_DNA"/>
</dbReference>
<dbReference type="AlphaFoldDB" id="A0A1F7YN01"/>
<accession>A0A1F7YN01</accession>
<name>A0A1F7YN01_9BACT</name>
<organism evidence="1 2">
    <name type="scientific">Candidatus Woesebacteria bacterium RIFCSPHIGHO2_01_FULL_41_10</name>
    <dbReference type="NCBI Taxonomy" id="1802500"/>
    <lineage>
        <taxon>Bacteria</taxon>
        <taxon>Candidatus Woeseibacteriota</taxon>
    </lineage>
</organism>
<protein>
    <recommendedName>
        <fullName evidence="3">RiboL-PSP-HEPN domain-containing protein</fullName>
    </recommendedName>
</protein>
<proteinExistence type="predicted"/>
<evidence type="ECO:0000313" key="1">
    <source>
        <dbReference type="EMBL" id="OGM28653.1"/>
    </source>
</evidence>
<dbReference type="STRING" id="1802500.A2801_00765"/>
<gene>
    <name evidence="1" type="ORF">A2801_00765</name>
</gene>
<comment type="caution">
    <text evidence="1">The sequence shown here is derived from an EMBL/GenBank/DDBJ whole genome shotgun (WGS) entry which is preliminary data.</text>
</comment>
<dbReference type="Proteomes" id="UP000177263">
    <property type="component" value="Unassembled WGS sequence"/>
</dbReference>
<reference evidence="1 2" key="1">
    <citation type="journal article" date="2016" name="Nat. Commun.">
        <title>Thousands of microbial genomes shed light on interconnected biogeochemical processes in an aquifer system.</title>
        <authorList>
            <person name="Anantharaman K."/>
            <person name="Brown C.T."/>
            <person name="Hug L.A."/>
            <person name="Sharon I."/>
            <person name="Castelle C.J."/>
            <person name="Probst A.J."/>
            <person name="Thomas B.C."/>
            <person name="Singh A."/>
            <person name="Wilkins M.J."/>
            <person name="Karaoz U."/>
            <person name="Brodie E.L."/>
            <person name="Williams K.H."/>
            <person name="Hubbard S.S."/>
            <person name="Banfield J.F."/>
        </authorList>
    </citation>
    <scope>NUCLEOTIDE SEQUENCE [LARGE SCALE GENOMIC DNA]</scope>
</reference>